<proteinExistence type="predicted"/>
<feature type="signal peptide" evidence="1">
    <location>
        <begin position="1"/>
        <end position="20"/>
    </location>
</feature>
<evidence type="ECO:0008006" key="4">
    <source>
        <dbReference type="Google" id="ProtNLM"/>
    </source>
</evidence>
<dbReference type="Proteomes" id="UP000295497">
    <property type="component" value="Chromosome"/>
</dbReference>
<evidence type="ECO:0000256" key="1">
    <source>
        <dbReference type="SAM" id="SignalP"/>
    </source>
</evidence>
<dbReference type="RefSeq" id="WP_165374309.1">
    <property type="nucleotide sequence ID" value="NZ_CP012672.1"/>
</dbReference>
<dbReference type="AlphaFoldDB" id="A0A4P2QWD6"/>
<accession>A0A4P2QWD6</accession>
<dbReference type="EMBL" id="CP012672">
    <property type="protein sequence ID" value="AUX34790.1"/>
    <property type="molecule type" value="Genomic_DNA"/>
</dbReference>
<feature type="chain" id="PRO_5020404945" description="Secreted protein" evidence="1">
    <location>
        <begin position="21"/>
        <end position="293"/>
    </location>
</feature>
<gene>
    <name evidence="2" type="ORF">SOCE836_069670</name>
</gene>
<sequence length="293" mass="31022">MFLCWTRTVALLAIPLVTTACIGAEIDDETEEPVAEAEDAVLSTNSILSNALWKNSLNSTALTPAALAANPLTWAGLSPGSRAAVQNPGPNGDLSRELLRYTVSCGLRPDQSLSFSWTDSSGTVRSETYRGDLGIADWWVYGPITDPYFQSWISACLLSRTNWYGVSVLISLRSGQPFLASGAAERASYTVREGAFWGNLFGSTPYAHACYSPTGVTRARALKRDCAAGHMDVDPGTGASTTRPCGPITIAGSCDTVCSVVSSDGGFYAQCLDNPANPSSARTDQVVTSFLPP</sequence>
<organism evidence="2 3">
    <name type="scientific">Sorangium cellulosum</name>
    <name type="common">Polyangium cellulosum</name>
    <dbReference type="NCBI Taxonomy" id="56"/>
    <lineage>
        <taxon>Bacteria</taxon>
        <taxon>Pseudomonadati</taxon>
        <taxon>Myxococcota</taxon>
        <taxon>Polyangia</taxon>
        <taxon>Polyangiales</taxon>
        <taxon>Polyangiaceae</taxon>
        <taxon>Sorangium</taxon>
    </lineage>
</organism>
<name>A0A4P2QWD6_SORCE</name>
<evidence type="ECO:0000313" key="2">
    <source>
        <dbReference type="EMBL" id="AUX34790.1"/>
    </source>
</evidence>
<reference evidence="2 3" key="1">
    <citation type="submission" date="2015-09" db="EMBL/GenBank/DDBJ databases">
        <title>Sorangium comparison.</title>
        <authorList>
            <person name="Zaburannyi N."/>
            <person name="Bunk B."/>
            <person name="Overmann J."/>
            <person name="Mueller R."/>
        </authorList>
    </citation>
    <scope>NUCLEOTIDE SEQUENCE [LARGE SCALE GENOMIC DNA]</scope>
    <source>
        <strain evidence="2 3">So ce836</strain>
    </source>
</reference>
<dbReference type="PROSITE" id="PS51257">
    <property type="entry name" value="PROKAR_LIPOPROTEIN"/>
    <property type="match status" value="1"/>
</dbReference>
<protein>
    <recommendedName>
        <fullName evidence="4">Secreted protein</fullName>
    </recommendedName>
</protein>
<keyword evidence="1" id="KW-0732">Signal</keyword>
<evidence type="ECO:0000313" key="3">
    <source>
        <dbReference type="Proteomes" id="UP000295497"/>
    </source>
</evidence>